<evidence type="ECO:0000313" key="1">
    <source>
        <dbReference type="EMBL" id="KAG5526416.1"/>
    </source>
</evidence>
<protein>
    <recommendedName>
        <fullName evidence="3">EF-hand domain-containing protein</fullName>
    </recommendedName>
</protein>
<evidence type="ECO:0000313" key="2">
    <source>
        <dbReference type="Proteomes" id="UP000823749"/>
    </source>
</evidence>
<dbReference type="AlphaFoldDB" id="A0AAV6ID41"/>
<comment type="caution">
    <text evidence="1">The sequence shown here is derived from an EMBL/GenBank/DDBJ whole genome shotgun (WGS) entry which is preliminary data.</text>
</comment>
<organism evidence="1 2">
    <name type="scientific">Rhododendron griersonianum</name>
    <dbReference type="NCBI Taxonomy" id="479676"/>
    <lineage>
        <taxon>Eukaryota</taxon>
        <taxon>Viridiplantae</taxon>
        <taxon>Streptophyta</taxon>
        <taxon>Embryophyta</taxon>
        <taxon>Tracheophyta</taxon>
        <taxon>Spermatophyta</taxon>
        <taxon>Magnoliopsida</taxon>
        <taxon>eudicotyledons</taxon>
        <taxon>Gunneridae</taxon>
        <taxon>Pentapetalae</taxon>
        <taxon>asterids</taxon>
        <taxon>Ericales</taxon>
        <taxon>Ericaceae</taxon>
        <taxon>Ericoideae</taxon>
        <taxon>Rhodoreae</taxon>
        <taxon>Rhododendron</taxon>
    </lineage>
</organism>
<keyword evidence="2" id="KW-1185">Reference proteome</keyword>
<dbReference type="EMBL" id="JACTNZ010000011">
    <property type="protein sequence ID" value="KAG5526416.1"/>
    <property type="molecule type" value="Genomic_DNA"/>
</dbReference>
<dbReference type="Proteomes" id="UP000823749">
    <property type="component" value="Chromosome 11"/>
</dbReference>
<evidence type="ECO:0008006" key="3">
    <source>
        <dbReference type="Google" id="ProtNLM"/>
    </source>
</evidence>
<proteinExistence type="predicted"/>
<reference evidence="1" key="1">
    <citation type="submission" date="2020-08" db="EMBL/GenBank/DDBJ databases">
        <title>Plant Genome Project.</title>
        <authorList>
            <person name="Zhang R.-G."/>
        </authorList>
    </citation>
    <scope>NUCLEOTIDE SEQUENCE</scope>
    <source>
        <strain evidence="1">WSP0</strain>
        <tissue evidence="1">Leaf</tissue>
    </source>
</reference>
<accession>A0AAV6ID41</accession>
<name>A0AAV6ID41_9ERIC</name>
<sequence length="81" mass="9129">MDADGSLTIVKLACCHSLLARNKTRQSHHGCRRKSHRIHALLASMDVDANDTVEFNKFIREVDVRSDGRRMVALINLSVIN</sequence>
<gene>
    <name evidence="1" type="ORF">RHGRI_032633</name>
</gene>